<keyword evidence="2" id="KW-1185">Reference proteome</keyword>
<protein>
    <submittedName>
        <fullName evidence="1">Uncharacterized protein</fullName>
    </submittedName>
</protein>
<dbReference type="EMBL" id="LT629774">
    <property type="protein sequence ID" value="SDT06009.1"/>
    <property type="molecule type" value="Genomic_DNA"/>
</dbReference>
<accession>A0A1H1XBL4</accession>
<dbReference type="Proteomes" id="UP000198963">
    <property type="component" value="Chromosome I"/>
</dbReference>
<reference evidence="1 2" key="1">
    <citation type="submission" date="2016-10" db="EMBL/GenBank/DDBJ databases">
        <authorList>
            <person name="Varghese N."/>
            <person name="Submissions S."/>
        </authorList>
    </citation>
    <scope>NUCLEOTIDE SEQUENCE [LARGE SCALE GENOMIC DNA]</scope>
    <source>
        <strain evidence="1 2">RHA_55</strain>
    </source>
</reference>
<evidence type="ECO:0000313" key="1">
    <source>
        <dbReference type="EMBL" id="SDT06009.1"/>
    </source>
</evidence>
<sequence>MDNEKNNRIEKLATTKAISNWGLGDKMKG</sequence>
<dbReference type="STRING" id="1249933.SAMN04489797_3145"/>
<evidence type="ECO:0000313" key="2">
    <source>
        <dbReference type="Proteomes" id="UP000198963"/>
    </source>
</evidence>
<proteinExistence type="predicted"/>
<gene>
    <name evidence="1" type="ORF">SAMN04489797_3145</name>
</gene>
<name>A0A1H1XBL4_9FLAO</name>
<organism evidence="1 2">
    <name type="scientific">Winogradskyella sediminis</name>
    <dbReference type="NCBI Taxonomy" id="1382466"/>
    <lineage>
        <taxon>Bacteria</taxon>
        <taxon>Pseudomonadati</taxon>
        <taxon>Bacteroidota</taxon>
        <taxon>Flavobacteriia</taxon>
        <taxon>Flavobacteriales</taxon>
        <taxon>Flavobacteriaceae</taxon>
        <taxon>Winogradskyella</taxon>
    </lineage>
</organism>
<dbReference type="AlphaFoldDB" id="A0A1H1XBL4"/>